<accession>A0A368RWA4</accession>
<protein>
    <recommendedName>
        <fullName evidence="4">protein-serine/threonine phosphatase</fullName>
        <ecNumber evidence="4">3.1.3.16</ecNumber>
    </recommendedName>
</protein>
<comment type="similarity">
    <text evidence="3 12">Belongs to the PP2C family.</text>
</comment>
<dbReference type="GO" id="GO:0004722">
    <property type="term" value="F:protein serine/threonine phosphatase activity"/>
    <property type="evidence" value="ECO:0007669"/>
    <property type="project" value="UniProtKB-EC"/>
</dbReference>
<dbReference type="AlphaFoldDB" id="A0A368RWA4"/>
<reference evidence="15" key="1">
    <citation type="journal article" date="2012" name="Nat. Biotechnol.">
        <title>Reference genome sequence of the model plant Setaria.</title>
        <authorList>
            <person name="Bennetzen J.L."/>
            <person name="Schmutz J."/>
            <person name="Wang H."/>
            <person name="Percifield R."/>
            <person name="Hawkins J."/>
            <person name="Pontaroli A.C."/>
            <person name="Estep M."/>
            <person name="Feng L."/>
            <person name="Vaughn J.N."/>
            <person name="Grimwood J."/>
            <person name="Jenkins J."/>
            <person name="Barry K."/>
            <person name="Lindquist E."/>
            <person name="Hellsten U."/>
            <person name="Deshpande S."/>
            <person name="Wang X."/>
            <person name="Wu X."/>
            <person name="Mitros T."/>
            <person name="Triplett J."/>
            <person name="Yang X."/>
            <person name="Ye C.Y."/>
            <person name="Mauro-Herrera M."/>
            <person name="Wang L."/>
            <person name="Li P."/>
            <person name="Sharma M."/>
            <person name="Sharma R."/>
            <person name="Ronald P.C."/>
            <person name="Panaud O."/>
            <person name="Kellogg E.A."/>
            <person name="Brutnell T.P."/>
            <person name="Doust A.N."/>
            <person name="Tuskan G.A."/>
            <person name="Rokhsar D."/>
            <person name="Devos K.M."/>
        </authorList>
    </citation>
    <scope>NUCLEOTIDE SEQUENCE [LARGE SCALE GENOMIC DNA]</scope>
    <source>
        <strain evidence="15">Yugu1</strain>
    </source>
</reference>
<dbReference type="EMBL" id="CM003534">
    <property type="protein sequence ID" value="RCV34383.1"/>
    <property type="molecule type" value="Genomic_DNA"/>
</dbReference>
<dbReference type="GO" id="GO:0046872">
    <property type="term" value="F:metal ion binding"/>
    <property type="evidence" value="ECO:0007669"/>
    <property type="project" value="UniProtKB-KW"/>
</dbReference>
<comment type="cofactor">
    <cofactor evidence="1">
        <name>Mn(2+)</name>
        <dbReference type="ChEBI" id="CHEBI:29035"/>
    </cofactor>
</comment>
<evidence type="ECO:0000259" key="14">
    <source>
        <dbReference type="PROSITE" id="PS51746"/>
    </source>
</evidence>
<dbReference type="Gene3D" id="3.60.40.10">
    <property type="entry name" value="PPM-type phosphatase domain"/>
    <property type="match status" value="1"/>
</dbReference>
<keyword evidence="7" id="KW-0460">Magnesium</keyword>
<dbReference type="OrthoDB" id="614159at2759"/>
<evidence type="ECO:0000313" key="15">
    <source>
        <dbReference type="EMBL" id="RCV34383.1"/>
    </source>
</evidence>
<feature type="compositionally biased region" description="Pro residues" evidence="13">
    <location>
        <begin position="335"/>
        <end position="347"/>
    </location>
</feature>
<keyword evidence="6 12" id="KW-0378">Hydrolase</keyword>
<evidence type="ECO:0000256" key="13">
    <source>
        <dbReference type="SAM" id="MobiDB-lite"/>
    </source>
</evidence>
<dbReference type="InterPro" id="IPR000222">
    <property type="entry name" value="PP2C_BS"/>
</dbReference>
<keyword evidence="5" id="KW-0479">Metal-binding</keyword>
<feature type="region of interest" description="Disordered" evidence="13">
    <location>
        <begin position="326"/>
        <end position="372"/>
    </location>
</feature>
<gene>
    <name evidence="15" type="ORF">SETIT_7G155900v2</name>
</gene>
<evidence type="ECO:0000256" key="4">
    <source>
        <dbReference type="ARBA" id="ARBA00013081"/>
    </source>
</evidence>
<dbReference type="InterPro" id="IPR036457">
    <property type="entry name" value="PPM-type-like_dom_sf"/>
</dbReference>
<evidence type="ECO:0000256" key="11">
    <source>
        <dbReference type="ARBA" id="ARBA00048336"/>
    </source>
</evidence>
<comment type="cofactor">
    <cofactor evidence="2">
        <name>Mg(2+)</name>
        <dbReference type="ChEBI" id="CHEBI:18420"/>
    </cofactor>
</comment>
<evidence type="ECO:0000256" key="7">
    <source>
        <dbReference type="ARBA" id="ARBA00022842"/>
    </source>
</evidence>
<name>A0A368RWA4_SETIT</name>
<dbReference type="Pfam" id="PF00481">
    <property type="entry name" value="PP2C"/>
    <property type="match status" value="2"/>
</dbReference>
<evidence type="ECO:0000256" key="2">
    <source>
        <dbReference type="ARBA" id="ARBA00001946"/>
    </source>
</evidence>
<evidence type="ECO:0000256" key="12">
    <source>
        <dbReference type="RuleBase" id="RU003465"/>
    </source>
</evidence>
<comment type="catalytic activity">
    <reaction evidence="11">
        <text>O-phospho-L-threonyl-[protein] + H2O = L-threonyl-[protein] + phosphate</text>
        <dbReference type="Rhea" id="RHEA:47004"/>
        <dbReference type="Rhea" id="RHEA-COMP:11060"/>
        <dbReference type="Rhea" id="RHEA-COMP:11605"/>
        <dbReference type="ChEBI" id="CHEBI:15377"/>
        <dbReference type="ChEBI" id="CHEBI:30013"/>
        <dbReference type="ChEBI" id="CHEBI:43474"/>
        <dbReference type="ChEBI" id="CHEBI:61977"/>
        <dbReference type="EC" id="3.1.3.16"/>
    </reaction>
</comment>
<evidence type="ECO:0000256" key="1">
    <source>
        <dbReference type="ARBA" id="ARBA00001936"/>
    </source>
</evidence>
<dbReference type="PROSITE" id="PS51746">
    <property type="entry name" value="PPM_2"/>
    <property type="match status" value="1"/>
</dbReference>
<proteinExistence type="inferred from homology"/>
<dbReference type="PANTHER" id="PTHR13832:SF760">
    <property type="entry name" value="PROTEIN PHOSPHATASE 2C 42-RELATED"/>
    <property type="match status" value="1"/>
</dbReference>
<dbReference type="EC" id="3.1.3.16" evidence="4"/>
<dbReference type="KEGG" id="sita:101781545"/>
<evidence type="ECO:0000256" key="6">
    <source>
        <dbReference type="ARBA" id="ARBA00022801"/>
    </source>
</evidence>
<evidence type="ECO:0000256" key="3">
    <source>
        <dbReference type="ARBA" id="ARBA00006702"/>
    </source>
</evidence>
<feature type="domain" description="PPM-type phosphatase" evidence="14">
    <location>
        <begin position="21"/>
        <end position="321"/>
    </location>
</feature>
<dbReference type="CDD" id="cd00143">
    <property type="entry name" value="PP2Cc"/>
    <property type="match status" value="1"/>
</dbReference>
<keyword evidence="9" id="KW-0464">Manganese</keyword>
<sequence>MALSVPVTAKTTESGENGRLAYAVSAMQGFRENMEDSHTAVLQLDAATATSFFGVYDGHGGPAVSRYCGKHLHVELRKHPQFHRYPITALEETFLRMDEMMRRRKAGKELSGYGGNEYWDEYREALRGRRFCLPFCGQKLPYSGPLQDGCTACVVLIRGNEIIVGNAGDSRCVLSRNDLAVDLSTDFKPNLPAERQRIENAGRAVTITEARGNIPRIDEGIAVSRTLGDLSYKNDDSLPAIEQAITALPEVRTEHITHDAQFLILACDGIWDCMTSQQAVDYVRIYLAANAGLTFICESLLDHCVALPRGRDNMTVMLVRFKTPGAGQASSSNVLPPPPPPLPPAIVPPAGGHGDQVPPEAAGGHGDQMLPAAAAGHGDQVLPAAAAGHGDQVPPAAAAEGEASCLQSQMVPLSMRTQKEPTSTSSDPPTPNWGSAADGLPPPPVRIPGESRTKSSQNSAEGSKNSEL</sequence>
<evidence type="ECO:0000256" key="10">
    <source>
        <dbReference type="ARBA" id="ARBA00047761"/>
    </source>
</evidence>
<evidence type="ECO:0000256" key="5">
    <source>
        <dbReference type="ARBA" id="ARBA00022723"/>
    </source>
</evidence>
<reference evidence="15" key="2">
    <citation type="submission" date="2015-07" db="EMBL/GenBank/DDBJ databases">
        <authorList>
            <person name="Noorani M."/>
        </authorList>
    </citation>
    <scope>NUCLEOTIDE SEQUENCE</scope>
    <source>
        <strain evidence="15">Yugu1</strain>
    </source>
</reference>
<dbReference type="SMART" id="SM00332">
    <property type="entry name" value="PP2Cc"/>
    <property type="match status" value="1"/>
</dbReference>
<keyword evidence="8 12" id="KW-0904">Protein phosphatase</keyword>
<dbReference type="PANTHER" id="PTHR13832">
    <property type="entry name" value="PROTEIN PHOSPHATASE 2C"/>
    <property type="match status" value="1"/>
</dbReference>
<dbReference type="InterPro" id="IPR001932">
    <property type="entry name" value="PPM-type_phosphatase-like_dom"/>
</dbReference>
<feature type="compositionally biased region" description="Polar residues" evidence="13">
    <location>
        <begin position="454"/>
        <end position="468"/>
    </location>
</feature>
<evidence type="ECO:0000256" key="8">
    <source>
        <dbReference type="ARBA" id="ARBA00022912"/>
    </source>
</evidence>
<dbReference type="PROSITE" id="PS01032">
    <property type="entry name" value="PPM_1"/>
    <property type="match status" value="1"/>
</dbReference>
<dbReference type="InterPro" id="IPR015655">
    <property type="entry name" value="PP2C"/>
</dbReference>
<dbReference type="SUPFAM" id="SSF81606">
    <property type="entry name" value="PP2C-like"/>
    <property type="match status" value="1"/>
</dbReference>
<organism evidence="15">
    <name type="scientific">Setaria italica</name>
    <name type="common">Foxtail millet</name>
    <name type="synonym">Panicum italicum</name>
    <dbReference type="NCBI Taxonomy" id="4555"/>
    <lineage>
        <taxon>Eukaryota</taxon>
        <taxon>Viridiplantae</taxon>
        <taxon>Streptophyta</taxon>
        <taxon>Embryophyta</taxon>
        <taxon>Tracheophyta</taxon>
        <taxon>Spermatophyta</taxon>
        <taxon>Magnoliopsida</taxon>
        <taxon>Liliopsida</taxon>
        <taxon>Poales</taxon>
        <taxon>Poaceae</taxon>
        <taxon>PACMAD clade</taxon>
        <taxon>Panicoideae</taxon>
        <taxon>Panicodae</taxon>
        <taxon>Paniceae</taxon>
        <taxon>Cenchrinae</taxon>
        <taxon>Setaria</taxon>
    </lineage>
</organism>
<evidence type="ECO:0000256" key="9">
    <source>
        <dbReference type="ARBA" id="ARBA00023211"/>
    </source>
</evidence>
<feature type="region of interest" description="Disordered" evidence="13">
    <location>
        <begin position="385"/>
        <end position="468"/>
    </location>
</feature>
<comment type="catalytic activity">
    <reaction evidence="10">
        <text>O-phospho-L-seryl-[protein] + H2O = L-seryl-[protein] + phosphate</text>
        <dbReference type="Rhea" id="RHEA:20629"/>
        <dbReference type="Rhea" id="RHEA-COMP:9863"/>
        <dbReference type="Rhea" id="RHEA-COMP:11604"/>
        <dbReference type="ChEBI" id="CHEBI:15377"/>
        <dbReference type="ChEBI" id="CHEBI:29999"/>
        <dbReference type="ChEBI" id="CHEBI:43474"/>
        <dbReference type="ChEBI" id="CHEBI:83421"/>
        <dbReference type="EC" id="3.1.3.16"/>
    </reaction>
</comment>